<proteinExistence type="predicted"/>
<accession>A0A9C6X9H2</accession>
<protein>
    <submittedName>
        <fullName evidence="2 3">Uncharacterized protein LOC127751681</fullName>
    </submittedName>
</protein>
<dbReference type="RefSeq" id="XP_052131588.1">
    <property type="nucleotide sequence ID" value="XM_052275628.1"/>
</dbReference>
<dbReference type="AlphaFoldDB" id="A0A9C6X9H2"/>
<dbReference type="Proteomes" id="UP000504606">
    <property type="component" value="Unplaced"/>
</dbReference>
<evidence type="ECO:0000313" key="3">
    <source>
        <dbReference type="RefSeq" id="XP_052131589.1"/>
    </source>
</evidence>
<sequence>MFSSQLALSPRPRRSCDSCSLCGKPRLTSCRRGWPPSRVKEVPTIMAAVDNDVLRSTPRSGRPKRRLWCRQDFCTDRASYRPPLFLVPPKFLLLQLLPLVPQCLRLNGHTSIYNSCRASIRCSLLPPHRRWLAPSFPVLPSLAVLGLGCAHLQRRAQQRTSVLYIYLSSCLLSLVAQRTSLPAFCQGAGGLSNRCPPRSIPRVLYVTFVCATSLLSCLLSCFSSPSIGARLGFGSVGLVLPCGLPHVPFLFPPLSGLPLFQDVCHEAPSVLLPAVTGCVVHPRLRGAARPEAICAAATCARCCDLHCSAALPMPHARSLSDWRQT</sequence>
<keyword evidence="1" id="KW-1185">Reference proteome</keyword>
<gene>
    <name evidence="2 3" type="primary">LOC127751681</name>
</gene>
<reference evidence="2 3" key="1">
    <citation type="submission" date="2025-04" db="UniProtKB">
        <authorList>
            <consortium name="RefSeq"/>
        </authorList>
    </citation>
    <scope>IDENTIFICATION</scope>
    <source>
        <tissue evidence="2 3">Whole organism</tissue>
    </source>
</reference>
<evidence type="ECO:0000313" key="2">
    <source>
        <dbReference type="RefSeq" id="XP_052131588.1"/>
    </source>
</evidence>
<organism evidence="1 2">
    <name type="scientific">Frankliniella occidentalis</name>
    <name type="common">Western flower thrips</name>
    <name type="synonym">Euthrips occidentalis</name>
    <dbReference type="NCBI Taxonomy" id="133901"/>
    <lineage>
        <taxon>Eukaryota</taxon>
        <taxon>Metazoa</taxon>
        <taxon>Ecdysozoa</taxon>
        <taxon>Arthropoda</taxon>
        <taxon>Hexapoda</taxon>
        <taxon>Insecta</taxon>
        <taxon>Pterygota</taxon>
        <taxon>Neoptera</taxon>
        <taxon>Paraneoptera</taxon>
        <taxon>Thysanoptera</taxon>
        <taxon>Terebrantia</taxon>
        <taxon>Thripoidea</taxon>
        <taxon>Thripidae</taxon>
        <taxon>Frankliniella</taxon>
    </lineage>
</organism>
<dbReference type="KEGG" id="foc:127751681"/>
<dbReference type="GeneID" id="127751681"/>
<evidence type="ECO:0000313" key="1">
    <source>
        <dbReference type="Proteomes" id="UP000504606"/>
    </source>
</evidence>
<name>A0A9C6X9H2_FRAOC</name>
<dbReference type="RefSeq" id="XP_052131589.1">
    <property type="nucleotide sequence ID" value="XM_052275629.1"/>
</dbReference>